<dbReference type="PANTHER" id="PTHR47894">
    <property type="entry name" value="HTH-TYPE TRANSCRIPTIONAL REGULATOR GADX"/>
    <property type="match status" value="1"/>
</dbReference>
<dbReference type="Pfam" id="PF12833">
    <property type="entry name" value="HTH_18"/>
    <property type="match status" value="1"/>
</dbReference>
<dbReference type="InterPro" id="IPR020449">
    <property type="entry name" value="Tscrpt_reg_AraC-type_HTH"/>
</dbReference>
<name>A0A368XMX2_9BURK</name>
<evidence type="ECO:0000313" key="6">
    <source>
        <dbReference type="Proteomes" id="UP000252884"/>
    </source>
</evidence>
<dbReference type="InterPro" id="IPR032687">
    <property type="entry name" value="AraC-type_N"/>
</dbReference>
<protein>
    <submittedName>
        <fullName evidence="5">AraC-like DNA-binding protein</fullName>
    </submittedName>
</protein>
<accession>A0A368XMX2</accession>
<feature type="domain" description="HTH araC/xylS-type" evidence="4">
    <location>
        <begin position="240"/>
        <end position="338"/>
    </location>
</feature>
<reference evidence="5 6" key="1">
    <citation type="submission" date="2018-07" db="EMBL/GenBank/DDBJ databases">
        <title>Genomic Encyclopedia of Type Strains, Phase IV (KMG-IV): sequencing the most valuable type-strain genomes for metagenomic binning, comparative biology and taxonomic classification.</title>
        <authorList>
            <person name="Goeker M."/>
        </authorList>
    </citation>
    <scope>NUCLEOTIDE SEQUENCE [LARGE SCALE GENOMIC DNA]</scope>
    <source>
        <strain evidence="5 6">DSM 21634</strain>
    </source>
</reference>
<dbReference type="GO" id="GO:0003700">
    <property type="term" value="F:DNA-binding transcription factor activity"/>
    <property type="evidence" value="ECO:0007669"/>
    <property type="project" value="InterPro"/>
</dbReference>
<keyword evidence="1" id="KW-0805">Transcription regulation</keyword>
<dbReference type="PROSITE" id="PS01124">
    <property type="entry name" value="HTH_ARAC_FAMILY_2"/>
    <property type="match status" value="1"/>
</dbReference>
<dbReference type="PRINTS" id="PR00032">
    <property type="entry name" value="HTHARAC"/>
</dbReference>
<dbReference type="InterPro" id="IPR018060">
    <property type="entry name" value="HTH_AraC"/>
</dbReference>
<evidence type="ECO:0000256" key="2">
    <source>
        <dbReference type="ARBA" id="ARBA00023125"/>
    </source>
</evidence>
<evidence type="ECO:0000256" key="1">
    <source>
        <dbReference type="ARBA" id="ARBA00023015"/>
    </source>
</evidence>
<dbReference type="OrthoDB" id="6506763at2"/>
<keyword evidence="3" id="KW-0804">Transcription</keyword>
<gene>
    <name evidence="5" type="ORF">DES41_10997</name>
</gene>
<dbReference type="AlphaFoldDB" id="A0A368XMX2"/>
<dbReference type="Proteomes" id="UP000252884">
    <property type="component" value="Unassembled WGS sequence"/>
</dbReference>
<dbReference type="GO" id="GO:0005829">
    <property type="term" value="C:cytosol"/>
    <property type="evidence" value="ECO:0007669"/>
    <property type="project" value="TreeGrafter"/>
</dbReference>
<evidence type="ECO:0000256" key="3">
    <source>
        <dbReference type="ARBA" id="ARBA00023163"/>
    </source>
</evidence>
<evidence type="ECO:0000259" key="4">
    <source>
        <dbReference type="PROSITE" id="PS01124"/>
    </source>
</evidence>
<keyword evidence="2 5" id="KW-0238">DNA-binding</keyword>
<organism evidence="5 6">
    <name type="scientific">Pseudorhodoferax soli</name>
    <dbReference type="NCBI Taxonomy" id="545864"/>
    <lineage>
        <taxon>Bacteria</taxon>
        <taxon>Pseudomonadati</taxon>
        <taxon>Pseudomonadota</taxon>
        <taxon>Betaproteobacteria</taxon>
        <taxon>Burkholderiales</taxon>
        <taxon>Comamonadaceae</taxon>
    </lineage>
</organism>
<evidence type="ECO:0000313" key="5">
    <source>
        <dbReference type="EMBL" id="RCW67374.1"/>
    </source>
</evidence>
<dbReference type="EMBL" id="QPJK01000009">
    <property type="protein sequence ID" value="RCW67374.1"/>
    <property type="molecule type" value="Genomic_DNA"/>
</dbReference>
<keyword evidence="6" id="KW-1185">Reference proteome</keyword>
<dbReference type="SUPFAM" id="SSF46689">
    <property type="entry name" value="Homeodomain-like"/>
    <property type="match status" value="1"/>
</dbReference>
<comment type="caution">
    <text evidence="5">The sequence shown here is derived from an EMBL/GenBank/DDBJ whole genome shotgun (WGS) entry which is preliminary data.</text>
</comment>
<dbReference type="Pfam" id="PF12625">
    <property type="entry name" value="Arabinose_bd"/>
    <property type="match status" value="1"/>
</dbReference>
<dbReference type="GO" id="GO:0000976">
    <property type="term" value="F:transcription cis-regulatory region binding"/>
    <property type="evidence" value="ECO:0007669"/>
    <property type="project" value="TreeGrafter"/>
</dbReference>
<proteinExistence type="predicted"/>
<dbReference type="SMART" id="SM00342">
    <property type="entry name" value="HTH_ARAC"/>
    <property type="match status" value="1"/>
</dbReference>
<dbReference type="InterPro" id="IPR009057">
    <property type="entry name" value="Homeodomain-like_sf"/>
</dbReference>
<dbReference type="Gene3D" id="1.10.10.60">
    <property type="entry name" value="Homeodomain-like"/>
    <property type="match status" value="1"/>
</dbReference>
<dbReference type="PANTHER" id="PTHR47894:SF1">
    <property type="entry name" value="HTH-TYPE TRANSCRIPTIONAL REGULATOR VQSM"/>
    <property type="match status" value="1"/>
</dbReference>
<sequence length="341" mass="37686">MPPLSAGNTRQTIAIGQVQQIVLGARRAGRDVDALLQRAGIPPELLGSPLSRVSQAQYAALIFELRHSLRDELWGLCSRPLPLGSFEAACRQAVGCRTLGEALRAGLRHYRLLLADFTPRLHVHDGVASMALAPRLPVDERLSYAMRCFAFLGYGLVCWLVARRLPLLAVDLPRTEADRTGDAPQLFQAPPHYGLRAGWRFEARWLALPIVQTPESLAGFLAQAPASLLLKYRDDSSLAERIRRLLRRHLGGPMPSLEDVGAQLAMTPQTLRRRLREEGAGFRAIRDDLLRDAAIDYLTHPGLTLPEIAGQLGFSEASTFHRAFKSWTGLAPGAYRQERLG</sequence>
<dbReference type="RefSeq" id="WP_114470890.1">
    <property type="nucleotide sequence ID" value="NZ_QPJK01000009.1"/>
</dbReference>